<gene>
    <name evidence="2" type="ORF">S01H1_42754</name>
</gene>
<dbReference type="Gene3D" id="3.20.20.70">
    <property type="entry name" value="Aldolase class I"/>
    <property type="match status" value="1"/>
</dbReference>
<dbReference type="EMBL" id="BARS01027202">
    <property type="protein sequence ID" value="GAG09267.1"/>
    <property type="molecule type" value="Genomic_DNA"/>
</dbReference>
<feature type="non-terminal residue" evidence="2">
    <location>
        <position position="1"/>
    </location>
</feature>
<evidence type="ECO:0000313" key="2">
    <source>
        <dbReference type="EMBL" id="GAG09267.1"/>
    </source>
</evidence>
<proteinExistence type="predicted"/>
<accession>X0VDC2</accession>
<organism evidence="2">
    <name type="scientific">marine sediment metagenome</name>
    <dbReference type="NCBI Taxonomy" id="412755"/>
    <lineage>
        <taxon>unclassified sequences</taxon>
        <taxon>metagenomes</taxon>
        <taxon>ecological metagenomes</taxon>
    </lineage>
</organism>
<dbReference type="SUPFAM" id="SSF102114">
    <property type="entry name" value="Radical SAM enzymes"/>
    <property type="match status" value="1"/>
</dbReference>
<dbReference type="InterPro" id="IPR023885">
    <property type="entry name" value="4Fe4S-binding_SPASM_dom"/>
</dbReference>
<dbReference type="AlphaFoldDB" id="X0VDC2"/>
<dbReference type="Pfam" id="PF13186">
    <property type="entry name" value="SPASM"/>
    <property type="match status" value="1"/>
</dbReference>
<reference evidence="2" key="1">
    <citation type="journal article" date="2014" name="Front. Microbiol.">
        <title>High frequency of phylogenetically diverse reductive dehalogenase-homologous genes in deep subseafloor sedimentary metagenomes.</title>
        <authorList>
            <person name="Kawai M."/>
            <person name="Futagami T."/>
            <person name="Toyoda A."/>
            <person name="Takaki Y."/>
            <person name="Nishi S."/>
            <person name="Hori S."/>
            <person name="Arai W."/>
            <person name="Tsubouchi T."/>
            <person name="Morono Y."/>
            <person name="Uchiyama I."/>
            <person name="Ito T."/>
            <person name="Fujiyama A."/>
            <person name="Inagaki F."/>
            <person name="Takami H."/>
        </authorList>
    </citation>
    <scope>NUCLEOTIDE SEQUENCE</scope>
    <source>
        <strain evidence="2">Expedition CK06-06</strain>
    </source>
</reference>
<comment type="caution">
    <text evidence="2">The sequence shown here is derived from an EMBL/GenBank/DDBJ whole genome shotgun (WGS) entry which is preliminary data.</text>
</comment>
<dbReference type="InterPro" id="IPR013785">
    <property type="entry name" value="Aldolase_TIM"/>
</dbReference>
<dbReference type="InterPro" id="IPR058240">
    <property type="entry name" value="rSAM_sf"/>
</dbReference>
<protein>
    <recommendedName>
        <fullName evidence="1">4Fe4S-binding SPASM domain-containing protein</fullName>
    </recommendedName>
</protein>
<feature type="domain" description="4Fe4S-binding SPASM" evidence="1">
    <location>
        <begin position="23"/>
        <end position="72"/>
    </location>
</feature>
<name>X0VDC2_9ZZZZ</name>
<sequence>QRIDREEYGYEWDIVPPWAAYRCRNVYMGLAVDAWGNVTPCSGMRYSLGNIREASLEDIWNSEEAKRLRTPALQEPQPWDGRSLGCYGCKSHAYHVTGDPFAVDPRCDWFKTTPSEKRESGLEARK</sequence>
<evidence type="ECO:0000259" key="1">
    <source>
        <dbReference type="Pfam" id="PF13186"/>
    </source>
</evidence>